<dbReference type="Gramene" id="KFK26823">
    <property type="protein sequence ID" value="KFK26823"/>
    <property type="gene ID" value="AALP_AA8G298200"/>
</dbReference>
<dbReference type="AlphaFoldDB" id="A0A087GAC1"/>
<sequence>MLLKNATKCTKDPHEVLLRFWKGLRTEFHVALGGNTYHTAARLADDAAKLEKMGRDREPGRFGGLGDPVPAPPTTAARVDQHDTRPADWSYFLDAYRTHADLRINSSPGEEARKGSNGWLEESNDESDIWSEVEPEWKRYWNSPPSAMTPAGTQSG</sequence>
<accession>A0A087GAC1</accession>
<keyword evidence="3" id="KW-1185">Reference proteome</keyword>
<feature type="compositionally biased region" description="Acidic residues" evidence="1">
    <location>
        <begin position="122"/>
        <end position="131"/>
    </location>
</feature>
<reference evidence="3" key="1">
    <citation type="journal article" date="2015" name="Nat. Plants">
        <title>Genome expansion of Arabis alpina linked with retrotransposition and reduced symmetric DNA methylation.</title>
        <authorList>
            <person name="Willing E.M."/>
            <person name="Rawat V."/>
            <person name="Mandakova T."/>
            <person name="Maumus F."/>
            <person name="James G.V."/>
            <person name="Nordstroem K.J."/>
            <person name="Becker C."/>
            <person name="Warthmann N."/>
            <person name="Chica C."/>
            <person name="Szarzynska B."/>
            <person name="Zytnicki M."/>
            <person name="Albani M.C."/>
            <person name="Kiefer C."/>
            <person name="Bergonzi S."/>
            <person name="Castaings L."/>
            <person name="Mateos J.L."/>
            <person name="Berns M.C."/>
            <person name="Bujdoso N."/>
            <person name="Piofczyk T."/>
            <person name="de Lorenzo L."/>
            <person name="Barrero-Sicilia C."/>
            <person name="Mateos I."/>
            <person name="Piednoel M."/>
            <person name="Hagmann J."/>
            <person name="Chen-Min-Tao R."/>
            <person name="Iglesias-Fernandez R."/>
            <person name="Schuster S.C."/>
            <person name="Alonso-Blanco C."/>
            <person name="Roudier F."/>
            <person name="Carbonero P."/>
            <person name="Paz-Ares J."/>
            <person name="Davis S.J."/>
            <person name="Pecinka A."/>
            <person name="Quesneville H."/>
            <person name="Colot V."/>
            <person name="Lysak M.A."/>
            <person name="Weigel D."/>
            <person name="Coupland G."/>
            <person name="Schneeberger K."/>
        </authorList>
    </citation>
    <scope>NUCLEOTIDE SEQUENCE [LARGE SCALE GENOMIC DNA]</scope>
    <source>
        <strain evidence="3">cv. Pajares</strain>
    </source>
</reference>
<evidence type="ECO:0000256" key="1">
    <source>
        <dbReference type="SAM" id="MobiDB-lite"/>
    </source>
</evidence>
<organism evidence="2 3">
    <name type="scientific">Arabis alpina</name>
    <name type="common">Alpine rock-cress</name>
    <dbReference type="NCBI Taxonomy" id="50452"/>
    <lineage>
        <taxon>Eukaryota</taxon>
        <taxon>Viridiplantae</taxon>
        <taxon>Streptophyta</taxon>
        <taxon>Embryophyta</taxon>
        <taxon>Tracheophyta</taxon>
        <taxon>Spermatophyta</taxon>
        <taxon>Magnoliopsida</taxon>
        <taxon>eudicotyledons</taxon>
        <taxon>Gunneridae</taxon>
        <taxon>Pentapetalae</taxon>
        <taxon>rosids</taxon>
        <taxon>malvids</taxon>
        <taxon>Brassicales</taxon>
        <taxon>Brassicaceae</taxon>
        <taxon>Arabideae</taxon>
        <taxon>Arabis</taxon>
    </lineage>
</organism>
<proteinExistence type="predicted"/>
<evidence type="ECO:0000313" key="2">
    <source>
        <dbReference type="EMBL" id="KFK26823.1"/>
    </source>
</evidence>
<dbReference type="EMBL" id="CM002876">
    <property type="protein sequence ID" value="KFK26823.1"/>
    <property type="molecule type" value="Genomic_DNA"/>
</dbReference>
<name>A0A087GAC1_ARAAL</name>
<dbReference type="Proteomes" id="UP000029120">
    <property type="component" value="Chromosome 8"/>
</dbReference>
<evidence type="ECO:0000313" key="3">
    <source>
        <dbReference type="Proteomes" id="UP000029120"/>
    </source>
</evidence>
<gene>
    <name evidence="2" type="ordered locus">AALP_Aa8g298200</name>
</gene>
<protein>
    <submittedName>
        <fullName evidence="2">Uncharacterized protein</fullName>
    </submittedName>
</protein>
<dbReference type="OrthoDB" id="10569253at2759"/>
<feature type="region of interest" description="Disordered" evidence="1">
    <location>
        <begin position="103"/>
        <end position="131"/>
    </location>
</feature>
<feature type="region of interest" description="Disordered" evidence="1">
    <location>
        <begin position="55"/>
        <end position="83"/>
    </location>
</feature>